<organism evidence="3 5">
    <name type="scientific">Medicago truncatula</name>
    <name type="common">Barrel medic</name>
    <name type="synonym">Medicago tribuloides</name>
    <dbReference type="NCBI Taxonomy" id="3880"/>
    <lineage>
        <taxon>Eukaryota</taxon>
        <taxon>Viridiplantae</taxon>
        <taxon>Streptophyta</taxon>
        <taxon>Embryophyta</taxon>
        <taxon>Tracheophyta</taxon>
        <taxon>Spermatophyta</taxon>
        <taxon>Magnoliopsida</taxon>
        <taxon>eudicotyledons</taxon>
        <taxon>Gunneridae</taxon>
        <taxon>Pentapetalae</taxon>
        <taxon>rosids</taxon>
        <taxon>fabids</taxon>
        <taxon>Fabales</taxon>
        <taxon>Fabaceae</taxon>
        <taxon>Papilionoideae</taxon>
        <taxon>50 kb inversion clade</taxon>
        <taxon>NPAAA clade</taxon>
        <taxon>Hologalegina</taxon>
        <taxon>IRL clade</taxon>
        <taxon>Trifolieae</taxon>
        <taxon>Medicago</taxon>
    </lineage>
</organism>
<sequence>MDVLRLSFEGLEESENVIFLDIVCLFNGHHEQFVNNVLNCCGLHPVIGLKVLIQKSLVSISDKKKNVEAIVLKKQYPSEIETLATETLSNMDHLRLLMFNIIPNNIFGLTSLKYLNLSGCSKVFNNPMQLKNLNSSESSSHSPLTIYSILKWTVFSVTFGDSTMTTSDWPFMGLSFECGNTFTDGLLLFVHLTSTAISDVDYITMKIVPVDGKGLHVEVEKCGYRCVFKQDLQQFHSTMMHHRNSFARKPHPQ</sequence>
<accession>A0A0C3X0M4</accession>
<evidence type="ECO:0000313" key="4">
    <source>
        <dbReference type="EnsemblPlants" id="AES89795"/>
    </source>
</evidence>
<reference evidence="3 5" key="2">
    <citation type="journal article" date="2014" name="BMC Genomics">
        <title>An improved genome release (version Mt4.0) for the model legume Medicago truncatula.</title>
        <authorList>
            <person name="Tang H."/>
            <person name="Krishnakumar V."/>
            <person name="Bidwell S."/>
            <person name="Rosen B."/>
            <person name="Chan A."/>
            <person name="Zhou S."/>
            <person name="Gentzbittel L."/>
            <person name="Childs K.L."/>
            <person name="Yandell M."/>
            <person name="Gundlach H."/>
            <person name="Mayer K.F."/>
            <person name="Schwartz D.C."/>
            <person name="Town C.D."/>
        </authorList>
    </citation>
    <scope>GENOME REANNOTATION</scope>
    <source>
        <strain evidence="4 5">cv. Jemalong A17</strain>
    </source>
</reference>
<evidence type="ECO:0000259" key="2">
    <source>
        <dbReference type="Pfam" id="PF23282"/>
    </source>
</evidence>
<evidence type="ECO:0000256" key="1">
    <source>
        <dbReference type="ARBA" id="ARBA00022737"/>
    </source>
</evidence>
<name>G7JCM6_MEDTR</name>
<dbReference type="InterPro" id="IPR036390">
    <property type="entry name" value="WH_DNA-bd_sf"/>
</dbReference>
<gene>
    <name evidence="3" type="ordered locus">MTR_4g080080</name>
</gene>
<dbReference type="Proteomes" id="UP000002051">
    <property type="component" value="Chromosome 4"/>
</dbReference>
<keyword evidence="5" id="KW-1185">Reference proteome</keyword>
<dbReference type="EMBL" id="CM001220">
    <property type="protein sequence ID" value="AES89795.2"/>
    <property type="molecule type" value="Genomic_DNA"/>
</dbReference>
<proteinExistence type="predicted"/>
<dbReference type="AlphaFoldDB" id="G7JCM6"/>
<evidence type="ECO:0000313" key="3">
    <source>
        <dbReference type="EMBL" id="AES89795.2"/>
    </source>
</evidence>
<dbReference type="EnsemblPlants" id="AES89795">
    <property type="protein sequence ID" value="AES89795"/>
    <property type="gene ID" value="MTR_4g080080"/>
</dbReference>
<dbReference type="Pfam" id="PF23282">
    <property type="entry name" value="WHD_ROQ1"/>
    <property type="match status" value="1"/>
</dbReference>
<accession>G7JCM6</accession>
<protein>
    <recommendedName>
        <fullName evidence="2">Disease resistance protein Roq1-like winged-helix domain-containing protein</fullName>
    </recommendedName>
</protein>
<keyword evidence="1" id="KW-0677">Repeat</keyword>
<reference evidence="3 5" key="1">
    <citation type="journal article" date="2011" name="Nature">
        <title>The Medicago genome provides insight into the evolution of rhizobial symbioses.</title>
        <authorList>
            <person name="Young N.D."/>
            <person name="Debelle F."/>
            <person name="Oldroyd G.E."/>
            <person name="Geurts R."/>
            <person name="Cannon S.B."/>
            <person name="Udvardi M.K."/>
            <person name="Benedito V.A."/>
            <person name="Mayer K.F."/>
            <person name="Gouzy J."/>
            <person name="Schoof H."/>
            <person name="Van de Peer Y."/>
            <person name="Proost S."/>
            <person name="Cook D.R."/>
            <person name="Meyers B.C."/>
            <person name="Spannagl M."/>
            <person name="Cheung F."/>
            <person name="De Mita S."/>
            <person name="Krishnakumar V."/>
            <person name="Gundlach H."/>
            <person name="Zhou S."/>
            <person name="Mudge J."/>
            <person name="Bharti A.K."/>
            <person name="Murray J.D."/>
            <person name="Naoumkina M.A."/>
            <person name="Rosen B."/>
            <person name="Silverstein K.A."/>
            <person name="Tang H."/>
            <person name="Rombauts S."/>
            <person name="Zhao P.X."/>
            <person name="Zhou P."/>
            <person name="Barbe V."/>
            <person name="Bardou P."/>
            <person name="Bechner M."/>
            <person name="Bellec A."/>
            <person name="Berger A."/>
            <person name="Berges H."/>
            <person name="Bidwell S."/>
            <person name="Bisseling T."/>
            <person name="Choisne N."/>
            <person name="Couloux A."/>
            <person name="Denny R."/>
            <person name="Deshpande S."/>
            <person name="Dai X."/>
            <person name="Doyle J.J."/>
            <person name="Dudez A.M."/>
            <person name="Farmer A.D."/>
            <person name="Fouteau S."/>
            <person name="Franken C."/>
            <person name="Gibelin C."/>
            <person name="Gish J."/>
            <person name="Goldstein S."/>
            <person name="Gonzalez A.J."/>
            <person name="Green P.J."/>
            <person name="Hallab A."/>
            <person name="Hartog M."/>
            <person name="Hua A."/>
            <person name="Humphray S.J."/>
            <person name="Jeong D.H."/>
            <person name="Jing Y."/>
            <person name="Jocker A."/>
            <person name="Kenton S.M."/>
            <person name="Kim D.J."/>
            <person name="Klee K."/>
            <person name="Lai H."/>
            <person name="Lang C."/>
            <person name="Lin S."/>
            <person name="Macmil S.L."/>
            <person name="Magdelenat G."/>
            <person name="Matthews L."/>
            <person name="McCorrison J."/>
            <person name="Monaghan E.L."/>
            <person name="Mun J.H."/>
            <person name="Najar F.Z."/>
            <person name="Nicholson C."/>
            <person name="Noirot C."/>
            <person name="O'Bleness M."/>
            <person name="Paule C.R."/>
            <person name="Poulain J."/>
            <person name="Prion F."/>
            <person name="Qin B."/>
            <person name="Qu C."/>
            <person name="Retzel E.F."/>
            <person name="Riddle C."/>
            <person name="Sallet E."/>
            <person name="Samain S."/>
            <person name="Samson N."/>
            <person name="Sanders I."/>
            <person name="Saurat O."/>
            <person name="Scarpelli C."/>
            <person name="Schiex T."/>
            <person name="Segurens B."/>
            <person name="Severin A.J."/>
            <person name="Sherrier D.J."/>
            <person name="Shi R."/>
            <person name="Sims S."/>
            <person name="Singer S.R."/>
            <person name="Sinharoy S."/>
            <person name="Sterck L."/>
            <person name="Viollet A."/>
            <person name="Wang B.B."/>
            <person name="Wang K."/>
            <person name="Wang M."/>
            <person name="Wang X."/>
            <person name="Warfsmann J."/>
            <person name="Weissenbach J."/>
            <person name="White D.D."/>
            <person name="White J.D."/>
            <person name="Wiley G.B."/>
            <person name="Wincker P."/>
            <person name="Xing Y."/>
            <person name="Yang L."/>
            <person name="Yao Z."/>
            <person name="Ying F."/>
            <person name="Zhai J."/>
            <person name="Zhou L."/>
            <person name="Zuber A."/>
            <person name="Denarie J."/>
            <person name="Dixon R.A."/>
            <person name="May G.D."/>
            <person name="Schwartz D.C."/>
            <person name="Rogers J."/>
            <person name="Quetier F."/>
            <person name="Town C.D."/>
            <person name="Roe B.A."/>
        </authorList>
    </citation>
    <scope>NUCLEOTIDE SEQUENCE [LARGE SCALE GENOMIC DNA]</scope>
    <source>
        <strain evidence="3">A17</strain>
        <strain evidence="4 5">cv. Jemalong A17</strain>
    </source>
</reference>
<dbReference type="HOGENOM" id="CLU_1099915_0_0_1"/>
<evidence type="ECO:0000313" key="5">
    <source>
        <dbReference type="Proteomes" id="UP000002051"/>
    </source>
</evidence>
<dbReference type="InterPro" id="IPR058192">
    <property type="entry name" value="WHD_ROQ1-like"/>
</dbReference>
<dbReference type="InterPro" id="IPR032675">
    <property type="entry name" value="LRR_dom_sf"/>
</dbReference>
<feature type="domain" description="Disease resistance protein Roq1-like winged-helix" evidence="2">
    <location>
        <begin position="12"/>
        <end position="65"/>
    </location>
</feature>
<reference evidence="4" key="3">
    <citation type="submission" date="2015-04" db="UniProtKB">
        <authorList>
            <consortium name="EnsemblPlants"/>
        </authorList>
    </citation>
    <scope>IDENTIFICATION</scope>
    <source>
        <strain evidence="4">cv. Jemalong A17</strain>
    </source>
</reference>
<dbReference type="SUPFAM" id="SSF46785">
    <property type="entry name" value="Winged helix' DNA-binding domain"/>
    <property type="match status" value="1"/>
</dbReference>
<dbReference type="SUPFAM" id="SSF52058">
    <property type="entry name" value="L domain-like"/>
    <property type="match status" value="1"/>
</dbReference>
<dbReference type="Gene3D" id="3.80.10.10">
    <property type="entry name" value="Ribonuclease Inhibitor"/>
    <property type="match status" value="1"/>
</dbReference>